<proteinExistence type="predicted"/>
<reference evidence="3 4" key="2">
    <citation type="submission" date="2015-10" db="EMBL/GenBank/DDBJ databases">
        <title>Draft Genome Sequence of Prosthecomicrobium hirschii ATCC 27832.</title>
        <authorList>
            <person name="Daniel J."/>
            <person name="Givan S.A."/>
            <person name="Brun Y.V."/>
            <person name="Brown P.J."/>
        </authorList>
    </citation>
    <scope>NUCLEOTIDE SEQUENCE [LARGE SCALE GENOMIC DNA]</scope>
    <source>
        <strain evidence="3 4">16</strain>
    </source>
</reference>
<dbReference type="RefSeq" id="WP_054357995.1">
    <property type="nucleotide sequence ID" value="NZ_LJYW01000001.1"/>
</dbReference>
<dbReference type="InterPro" id="IPR053853">
    <property type="entry name" value="FitA-like_RHH"/>
</dbReference>
<dbReference type="GO" id="GO:0006355">
    <property type="term" value="P:regulation of DNA-templated transcription"/>
    <property type="evidence" value="ECO:0007669"/>
    <property type="project" value="InterPro"/>
</dbReference>
<dbReference type="InterPro" id="IPR013321">
    <property type="entry name" value="Arc_rbn_hlx_hlx"/>
</dbReference>
<dbReference type="SUPFAM" id="SSF47598">
    <property type="entry name" value="Ribbon-helix-helix"/>
    <property type="match status" value="1"/>
</dbReference>
<comment type="caution">
    <text evidence="3">The sequence shown here is derived from an EMBL/GenBank/DDBJ whole genome shotgun (WGS) entry which is preliminary data.</text>
</comment>
<dbReference type="Gene3D" id="1.10.1220.10">
    <property type="entry name" value="Met repressor-like"/>
    <property type="match status" value="1"/>
</dbReference>
<evidence type="ECO:0000313" key="4">
    <source>
        <dbReference type="Proteomes" id="UP000048984"/>
    </source>
</evidence>
<dbReference type="Proteomes" id="UP000048984">
    <property type="component" value="Unassembled WGS sequence"/>
</dbReference>
<dbReference type="AlphaFoldDB" id="A0A0P6VKX8"/>
<reference evidence="3 4" key="1">
    <citation type="submission" date="2015-09" db="EMBL/GenBank/DDBJ databases">
        <authorList>
            <person name="Jackson K.R."/>
            <person name="Lunt B.L."/>
            <person name="Fisher J.N.B."/>
            <person name="Gardner A.V."/>
            <person name="Bailey M.E."/>
            <person name="Deus L.M."/>
            <person name="Earl A.S."/>
            <person name="Gibby P.D."/>
            <person name="Hartmann K.A."/>
            <person name="Liu J.E."/>
            <person name="Manci A.M."/>
            <person name="Nielsen D.A."/>
            <person name="Solomon M.B."/>
            <person name="Breakwell D.P."/>
            <person name="Burnett S.H."/>
            <person name="Grose J.H."/>
        </authorList>
    </citation>
    <scope>NUCLEOTIDE SEQUENCE [LARGE SCALE GENOMIC DNA]</scope>
    <source>
        <strain evidence="3 4">16</strain>
    </source>
</reference>
<name>A0A0P6VKX8_9HYPH</name>
<keyword evidence="4" id="KW-1185">Reference proteome</keyword>
<sequence>MATLTVPDLPEDARRTLEQRADRNGRSIEDEARAILLQAIRPAPARRVGDELAAIGRSCGLTDADVEAMQTASAKRPVAPIRFE</sequence>
<dbReference type="STRING" id="665126.ABB55_05970"/>
<gene>
    <name evidence="3" type="ORF">ABB55_05970</name>
</gene>
<feature type="compositionally biased region" description="Basic and acidic residues" evidence="1">
    <location>
        <begin position="11"/>
        <end position="25"/>
    </location>
</feature>
<evidence type="ECO:0000256" key="1">
    <source>
        <dbReference type="SAM" id="MobiDB-lite"/>
    </source>
</evidence>
<protein>
    <recommendedName>
        <fullName evidence="2">Antitoxin FitA-like ribbon-helix-helix domain-containing protein</fullName>
    </recommendedName>
</protein>
<accession>A0A0P6VKX8</accession>
<dbReference type="Pfam" id="PF22513">
    <property type="entry name" value="FitA-like_RHH"/>
    <property type="match status" value="1"/>
</dbReference>
<dbReference type="InterPro" id="IPR010985">
    <property type="entry name" value="Ribbon_hlx_hlx"/>
</dbReference>
<evidence type="ECO:0000313" key="3">
    <source>
        <dbReference type="EMBL" id="KPL51832.1"/>
    </source>
</evidence>
<feature type="region of interest" description="Disordered" evidence="1">
    <location>
        <begin position="1"/>
        <end position="25"/>
    </location>
</feature>
<organism evidence="3 4">
    <name type="scientific">Prosthecodimorpha hirschii</name>
    <dbReference type="NCBI Taxonomy" id="665126"/>
    <lineage>
        <taxon>Bacteria</taxon>
        <taxon>Pseudomonadati</taxon>
        <taxon>Pseudomonadota</taxon>
        <taxon>Alphaproteobacteria</taxon>
        <taxon>Hyphomicrobiales</taxon>
        <taxon>Ancalomicrobiaceae</taxon>
        <taxon>Prosthecodimorpha</taxon>
    </lineage>
</organism>
<evidence type="ECO:0000259" key="2">
    <source>
        <dbReference type="Pfam" id="PF22513"/>
    </source>
</evidence>
<feature type="domain" description="Antitoxin FitA-like ribbon-helix-helix" evidence="2">
    <location>
        <begin position="2"/>
        <end position="39"/>
    </location>
</feature>
<dbReference type="EMBL" id="LJYW01000001">
    <property type="protein sequence ID" value="KPL51832.1"/>
    <property type="molecule type" value="Genomic_DNA"/>
</dbReference>